<evidence type="ECO:0000313" key="1">
    <source>
        <dbReference type="EMBL" id="PJJ52793.1"/>
    </source>
</evidence>
<dbReference type="Pfam" id="PF16022">
    <property type="entry name" value="DUF4783"/>
    <property type="match status" value="1"/>
</dbReference>
<dbReference type="OrthoDB" id="1524766at2"/>
<accession>A0A2M9B4D9</accession>
<dbReference type="Gene3D" id="3.10.450.50">
    <property type="match status" value="1"/>
</dbReference>
<comment type="caution">
    <text evidence="1">The sequence shown here is derived from an EMBL/GenBank/DDBJ whole genome shotgun (WGS) entry which is preliminary data.</text>
</comment>
<gene>
    <name evidence="1" type="ORF">CLV45_3450</name>
</gene>
<dbReference type="InterPro" id="IPR031977">
    <property type="entry name" value="DUF4783"/>
</dbReference>
<proteinExistence type="predicted"/>
<dbReference type="AlphaFoldDB" id="A0A2M9B4D9"/>
<protein>
    <submittedName>
        <fullName evidence="1">Uncharacterized protein DUF4783</fullName>
    </submittedName>
</protein>
<name>A0A2M9B4D9_9BACT</name>
<dbReference type="EMBL" id="PGFA01000003">
    <property type="protein sequence ID" value="PJJ52793.1"/>
    <property type="molecule type" value="Genomic_DNA"/>
</dbReference>
<keyword evidence="2" id="KW-1185">Reference proteome</keyword>
<reference evidence="1 2" key="1">
    <citation type="submission" date="2017-11" db="EMBL/GenBank/DDBJ databases">
        <title>Genomic Encyclopedia of Archaeal and Bacterial Type Strains, Phase II (KMG-II): From Individual Species to Whole Genera.</title>
        <authorList>
            <person name="Goeker M."/>
        </authorList>
    </citation>
    <scope>NUCLEOTIDE SEQUENCE [LARGE SCALE GENOMIC DNA]</scope>
    <source>
        <strain evidence="1 2">DSM 11115</strain>
    </source>
</reference>
<sequence>MKRNIFQVITVVWFLLLSVTVLAQGEAFTPVRNAIRSGSSRELSQYFGSTVELSFDGDKQSYSSTQAEFVMKDFFAKNSPAGFDFVHYGGSNEGTPYAVGKYVSKTGAYRMFVKMKSAQGSLVIDTIDFTKE</sequence>
<dbReference type="RefSeq" id="WP_135396634.1">
    <property type="nucleotide sequence ID" value="NZ_PGFA01000003.1"/>
</dbReference>
<organism evidence="1 2">
    <name type="scientific">Hymenobacter chitinivorans DSM 11115</name>
    <dbReference type="NCBI Taxonomy" id="1121954"/>
    <lineage>
        <taxon>Bacteria</taxon>
        <taxon>Pseudomonadati</taxon>
        <taxon>Bacteroidota</taxon>
        <taxon>Cytophagia</taxon>
        <taxon>Cytophagales</taxon>
        <taxon>Hymenobacteraceae</taxon>
        <taxon>Hymenobacter</taxon>
    </lineage>
</organism>
<dbReference type="Proteomes" id="UP000228535">
    <property type="component" value="Unassembled WGS sequence"/>
</dbReference>
<evidence type="ECO:0000313" key="2">
    <source>
        <dbReference type="Proteomes" id="UP000228535"/>
    </source>
</evidence>